<evidence type="ECO:0000259" key="2">
    <source>
        <dbReference type="Pfam" id="PF05168"/>
    </source>
</evidence>
<sequence>MEIKICDVNREASAIAERLVASLLIEQIYVIEDQNKGAPAHELIILLPSTNTQHITEARAMIGTLISCEGNFRYRTFYFHEVKEGIKRGSIVFFSICQPRQLIYIRPESNVRLYNDKVTFEKVYKRAKLQSRREHKKIGSFRQGMQFYYDRGNDALCALMLHQVFELCYRLAEINLIGKEKISHSLRGHHRFLIDYLPELSTIFDIGDEREMTLLENLNEAYIRARYENSYQISRSAINELIDRSVQLEKIIEDYSVVLHGQFEDRFASEDFPSESETNPTVLHSNSKSSGPNYAGKDLNFKQQVVAKITDSVDTHSIYQIGRSCNTDMVSKTLLGGGGGGQNYCCYLLVVTKEDFAGSIYGLQNDLNYSNEGGERVVLLFHTKKAVEKSIREGELFFIRQLAKADVLFKEQEGNVLFKELPLPEISSSYPSGKNSKWIKRLHKITVLNREIHKMVEDSVLRLCLYSLLTEQLCLAYIDVFLDYRPNHNSLPHLLSVCSLIDRKVYNFFPNNSEQDHTLLKMLSGSISNFRFRLSCEVNGGDINIIGERITRFTDYVISENGSYFEKNQIVPS</sequence>
<proteinExistence type="predicted"/>
<accession>A0ABY7WM02</accession>
<evidence type="ECO:0000313" key="4">
    <source>
        <dbReference type="Proteomes" id="UP001221558"/>
    </source>
</evidence>
<dbReference type="Proteomes" id="UP001221558">
    <property type="component" value="Chromosome"/>
</dbReference>
<feature type="domain" description="HEPN" evidence="2">
    <location>
        <begin position="149"/>
        <end position="245"/>
    </location>
</feature>
<evidence type="ECO:0000313" key="3">
    <source>
        <dbReference type="EMBL" id="WDF69594.1"/>
    </source>
</evidence>
<feature type="compositionally biased region" description="Polar residues" evidence="1">
    <location>
        <begin position="275"/>
        <end position="291"/>
    </location>
</feature>
<dbReference type="InterPro" id="IPR007842">
    <property type="entry name" value="HEPN_dom"/>
</dbReference>
<reference evidence="3 4" key="1">
    <citation type="submission" date="2023-02" db="EMBL/GenBank/DDBJ databases">
        <title>Genome sequence of Sphingobacterium sp. KACC 22765.</title>
        <authorList>
            <person name="Kim S."/>
            <person name="Heo J."/>
            <person name="Kwon S.-W."/>
        </authorList>
    </citation>
    <scope>NUCLEOTIDE SEQUENCE [LARGE SCALE GENOMIC DNA]</scope>
    <source>
        <strain evidence="3 4">KACC 22765</strain>
    </source>
</reference>
<dbReference type="RefSeq" id="WP_274268308.1">
    <property type="nucleotide sequence ID" value="NZ_CP117880.1"/>
</dbReference>
<dbReference type="Pfam" id="PF05168">
    <property type="entry name" value="HEPN"/>
    <property type="match status" value="1"/>
</dbReference>
<protein>
    <submittedName>
        <fullName evidence="3">HEPN domain-containing protein</fullName>
    </submittedName>
</protein>
<organism evidence="3 4">
    <name type="scientific">Sphingobacterium oryzagri</name>
    <dbReference type="NCBI Taxonomy" id="3025669"/>
    <lineage>
        <taxon>Bacteria</taxon>
        <taxon>Pseudomonadati</taxon>
        <taxon>Bacteroidota</taxon>
        <taxon>Sphingobacteriia</taxon>
        <taxon>Sphingobacteriales</taxon>
        <taxon>Sphingobacteriaceae</taxon>
        <taxon>Sphingobacterium</taxon>
    </lineage>
</organism>
<dbReference type="EMBL" id="CP117880">
    <property type="protein sequence ID" value="WDF69594.1"/>
    <property type="molecule type" value="Genomic_DNA"/>
</dbReference>
<keyword evidence="4" id="KW-1185">Reference proteome</keyword>
<dbReference type="Gene3D" id="1.20.120.330">
    <property type="entry name" value="Nucleotidyltransferases domain 2"/>
    <property type="match status" value="2"/>
</dbReference>
<evidence type="ECO:0000256" key="1">
    <source>
        <dbReference type="SAM" id="MobiDB-lite"/>
    </source>
</evidence>
<gene>
    <name evidence="3" type="ORF">PQ465_04250</name>
</gene>
<name>A0ABY7WM02_9SPHI</name>
<feature type="region of interest" description="Disordered" evidence="1">
    <location>
        <begin position="270"/>
        <end position="291"/>
    </location>
</feature>